<keyword evidence="2 3" id="KW-0802">TPR repeat</keyword>
<gene>
    <name evidence="5" type="ORF">C8N46_10627</name>
</gene>
<dbReference type="InterPro" id="IPR019734">
    <property type="entry name" value="TPR_rpt"/>
</dbReference>
<evidence type="ECO:0000313" key="5">
    <source>
        <dbReference type="EMBL" id="PTX60383.1"/>
    </source>
</evidence>
<evidence type="ECO:0000256" key="4">
    <source>
        <dbReference type="SAM" id="SignalP"/>
    </source>
</evidence>
<accession>A0A2T6BWE5</accession>
<dbReference type="OrthoDB" id="1465784at2"/>
<dbReference type="SUPFAM" id="SSF48452">
    <property type="entry name" value="TPR-like"/>
    <property type="match status" value="1"/>
</dbReference>
<organism evidence="5 6">
    <name type="scientific">Kordia periserrulae</name>
    <dbReference type="NCBI Taxonomy" id="701523"/>
    <lineage>
        <taxon>Bacteria</taxon>
        <taxon>Pseudomonadati</taxon>
        <taxon>Bacteroidota</taxon>
        <taxon>Flavobacteriia</taxon>
        <taxon>Flavobacteriales</taxon>
        <taxon>Flavobacteriaceae</taxon>
        <taxon>Kordia</taxon>
    </lineage>
</organism>
<dbReference type="PANTHER" id="PTHR23082">
    <property type="entry name" value="TRANSCRIPTION INITIATION FACTOR IIIC TFIIIC , POLYPEPTIDE 3-RELATED"/>
    <property type="match status" value="1"/>
</dbReference>
<dbReference type="Pfam" id="PF07719">
    <property type="entry name" value="TPR_2"/>
    <property type="match status" value="1"/>
</dbReference>
<dbReference type="PROSITE" id="PS50293">
    <property type="entry name" value="TPR_REGION"/>
    <property type="match status" value="1"/>
</dbReference>
<dbReference type="EMBL" id="QBKT01000006">
    <property type="protein sequence ID" value="PTX60383.1"/>
    <property type="molecule type" value="Genomic_DNA"/>
</dbReference>
<evidence type="ECO:0000313" key="6">
    <source>
        <dbReference type="Proteomes" id="UP000244090"/>
    </source>
</evidence>
<dbReference type="RefSeq" id="WP_108115329.1">
    <property type="nucleotide sequence ID" value="NZ_QBKT01000006.1"/>
</dbReference>
<dbReference type="SMART" id="SM00028">
    <property type="entry name" value="TPR"/>
    <property type="match status" value="3"/>
</dbReference>
<evidence type="ECO:0000256" key="2">
    <source>
        <dbReference type="ARBA" id="ARBA00022803"/>
    </source>
</evidence>
<dbReference type="PROSITE" id="PS50005">
    <property type="entry name" value="TPR"/>
    <property type="match status" value="1"/>
</dbReference>
<evidence type="ECO:0000256" key="3">
    <source>
        <dbReference type="PROSITE-ProRule" id="PRU00339"/>
    </source>
</evidence>
<keyword evidence="1" id="KW-0677">Repeat</keyword>
<comment type="caution">
    <text evidence="5">The sequence shown here is derived from an EMBL/GenBank/DDBJ whole genome shotgun (WGS) entry which is preliminary data.</text>
</comment>
<feature type="signal peptide" evidence="4">
    <location>
        <begin position="1"/>
        <end position="23"/>
    </location>
</feature>
<dbReference type="InterPro" id="IPR011990">
    <property type="entry name" value="TPR-like_helical_dom_sf"/>
</dbReference>
<protein>
    <submittedName>
        <fullName evidence="5">Tetratricopeptide repeat protein</fullName>
    </submittedName>
</protein>
<sequence>MKKYMYILLLSGMFTFIPVYVHAQEEESAEISLEENIDEFQEHFFEALKQRGIENYDRAVDALLKCEKIDDNATIAFELGKNYFSLKEYEKAKESFQKAVNKKPQNQWYLTGLFNVQVKIGEREEAIDTGKKVILLNPQFREEVAKVYVGMQEYKKALKLLKELEKNGGLSFTAASMKEMLEIQVNPKKKSDEEVADVIKQTPKPRVRGDGKIIDQVKDALQTESYEAANRLAMQGLADFPSQPKLYLYNAQALTELKKYKQAIEMLEIGLDYIIDDVALEKEFYQTFVDAYKKMGNAKKEKFYRKKIQ</sequence>
<feature type="repeat" description="TPR" evidence="3">
    <location>
        <begin position="73"/>
        <end position="106"/>
    </location>
</feature>
<keyword evidence="4" id="KW-0732">Signal</keyword>
<feature type="chain" id="PRO_5015612379" evidence="4">
    <location>
        <begin position="24"/>
        <end position="309"/>
    </location>
</feature>
<dbReference type="Proteomes" id="UP000244090">
    <property type="component" value="Unassembled WGS sequence"/>
</dbReference>
<dbReference type="GO" id="GO:0006383">
    <property type="term" value="P:transcription by RNA polymerase III"/>
    <property type="evidence" value="ECO:0007669"/>
    <property type="project" value="InterPro"/>
</dbReference>
<dbReference type="Gene3D" id="1.25.40.10">
    <property type="entry name" value="Tetratricopeptide repeat domain"/>
    <property type="match status" value="1"/>
</dbReference>
<dbReference type="AlphaFoldDB" id="A0A2T6BWE5"/>
<evidence type="ECO:0000256" key="1">
    <source>
        <dbReference type="ARBA" id="ARBA00022737"/>
    </source>
</evidence>
<dbReference type="InterPro" id="IPR039340">
    <property type="entry name" value="Tfc4/TFIIIC-102/Sfc4"/>
</dbReference>
<reference evidence="5 6" key="1">
    <citation type="submission" date="2018-04" db="EMBL/GenBank/DDBJ databases">
        <title>Genomic Encyclopedia of Archaeal and Bacterial Type Strains, Phase II (KMG-II): from individual species to whole genera.</title>
        <authorList>
            <person name="Goeker M."/>
        </authorList>
    </citation>
    <scope>NUCLEOTIDE SEQUENCE [LARGE SCALE GENOMIC DNA]</scope>
    <source>
        <strain evidence="5 6">DSM 25731</strain>
    </source>
</reference>
<keyword evidence="6" id="KW-1185">Reference proteome</keyword>
<name>A0A2T6BWE5_9FLAO</name>
<dbReference type="GO" id="GO:0000127">
    <property type="term" value="C:transcription factor TFIIIC complex"/>
    <property type="evidence" value="ECO:0007669"/>
    <property type="project" value="TreeGrafter"/>
</dbReference>
<proteinExistence type="predicted"/>
<dbReference type="PANTHER" id="PTHR23082:SF0">
    <property type="entry name" value="GENERAL TRANSCRIPTION FACTOR 3C POLYPEPTIDE 3"/>
    <property type="match status" value="1"/>
</dbReference>
<dbReference type="InterPro" id="IPR013105">
    <property type="entry name" value="TPR_2"/>
</dbReference>